<name>A0ABP7T2S5_9SPHN</name>
<keyword evidence="2" id="KW-0472">Membrane</keyword>
<dbReference type="PANTHER" id="PTHR23028">
    <property type="entry name" value="ACETYLTRANSFERASE"/>
    <property type="match status" value="1"/>
</dbReference>
<accession>A0ABP7T2S5</accession>
<protein>
    <submittedName>
        <fullName evidence="4">Acyltransferase</fullName>
    </submittedName>
</protein>
<comment type="caution">
    <text evidence="4">The sequence shown here is derived from an EMBL/GenBank/DDBJ whole genome shotgun (WGS) entry which is preliminary data.</text>
</comment>
<feature type="transmembrane region" description="Helical" evidence="2">
    <location>
        <begin position="55"/>
        <end position="76"/>
    </location>
</feature>
<proteinExistence type="predicted"/>
<feature type="region of interest" description="Disordered" evidence="1">
    <location>
        <begin position="343"/>
        <end position="366"/>
    </location>
</feature>
<dbReference type="EMBL" id="BAABBQ010000001">
    <property type="protein sequence ID" value="GAA4020076.1"/>
    <property type="molecule type" value="Genomic_DNA"/>
</dbReference>
<feature type="transmembrane region" description="Helical" evidence="2">
    <location>
        <begin position="313"/>
        <end position="332"/>
    </location>
</feature>
<organism evidence="4 5">
    <name type="scientific">Sphingomonas swuensis</name>
    <dbReference type="NCBI Taxonomy" id="977800"/>
    <lineage>
        <taxon>Bacteria</taxon>
        <taxon>Pseudomonadati</taxon>
        <taxon>Pseudomonadota</taxon>
        <taxon>Alphaproteobacteria</taxon>
        <taxon>Sphingomonadales</taxon>
        <taxon>Sphingomonadaceae</taxon>
        <taxon>Sphingomonas</taxon>
    </lineage>
</organism>
<dbReference type="Proteomes" id="UP001500235">
    <property type="component" value="Unassembled WGS sequence"/>
</dbReference>
<evidence type="ECO:0000313" key="4">
    <source>
        <dbReference type="EMBL" id="GAA4020076.1"/>
    </source>
</evidence>
<keyword evidence="2" id="KW-1133">Transmembrane helix</keyword>
<dbReference type="GO" id="GO:0016746">
    <property type="term" value="F:acyltransferase activity"/>
    <property type="evidence" value="ECO:0007669"/>
    <property type="project" value="UniProtKB-KW"/>
</dbReference>
<keyword evidence="5" id="KW-1185">Reference proteome</keyword>
<feature type="transmembrane region" description="Helical" evidence="2">
    <location>
        <begin position="160"/>
        <end position="179"/>
    </location>
</feature>
<gene>
    <name evidence="4" type="ORF">GCM10022280_20400</name>
</gene>
<feature type="transmembrane region" description="Helical" evidence="2">
    <location>
        <begin position="234"/>
        <end position="253"/>
    </location>
</feature>
<feature type="transmembrane region" description="Helical" evidence="2">
    <location>
        <begin position="184"/>
        <end position="203"/>
    </location>
</feature>
<dbReference type="PANTHER" id="PTHR23028:SF53">
    <property type="entry name" value="ACYL_TRANSF_3 DOMAIN-CONTAINING PROTEIN"/>
    <property type="match status" value="1"/>
</dbReference>
<dbReference type="Pfam" id="PF01757">
    <property type="entry name" value="Acyl_transf_3"/>
    <property type="match status" value="1"/>
</dbReference>
<evidence type="ECO:0000313" key="5">
    <source>
        <dbReference type="Proteomes" id="UP001500235"/>
    </source>
</evidence>
<dbReference type="InterPro" id="IPR050879">
    <property type="entry name" value="Acyltransferase_3"/>
</dbReference>
<feature type="domain" description="Acyltransferase 3" evidence="3">
    <location>
        <begin position="17"/>
        <end position="327"/>
    </location>
</feature>
<sequence>MQTLGGRLTYTGGRPSGFDYQRILLAVAVVTWHSVYVTGGRELQQFVGLGPARPIVAAILPMFFALSGFLVAGSLARSASMLQFFGLRALRIFPALFAEVLLSAMILGPLVTTMTLSGYFGDAEFWRYLLNVTGNIHYDLPGVFKNNPVPGVVNGQLWTIPYELECYIAIGIISVLGVVRRARLFGLVVLALMTLQWSLALYSEPQYSVAVSGRVLVLAFLFGVSIFQLRDVVPWHPLLFWMSVAMATAFFYLPHSDAFAAPFIAYISAYLGLCNPRANSLNKLGDLSYGIFLYGWPIQQTAMWMGVTGFWSNLSLSLLLATAFAYLSWNLVEKPALGLKKHLPQHGPERSQTRSSAAADQLRAAP</sequence>
<evidence type="ECO:0000256" key="1">
    <source>
        <dbReference type="SAM" id="MobiDB-lite"/>
    </source>
</evidence>
<evidence type="ECO:0000259" key="3">
    <source>
        <dbReference type="Pfam" id="PF01757"/>
    </source>
</evidence>
<evidence type="ECO:0000256" key="2">
    <source>
        <dbReference type="SAM" id="Phobius"/>
    </source>
</evidence>
<dbReference type="InterPro" id="IPR002656">
    <property type="entry name" value="Acyl_transf_3_dom"/>
</dbReference>
<feature type="transmembrane region" description="Helical" evidence="2">
    <location>
        <begin position="209"/>
        <end position="227"/>
    </location>
</feature>
<keyword evidence="2" id="KW-0812">Transmembrane</keyword>
<keyword evidence="4" id="KW-0808">Transferase</keyword>
<reference evidence="5" key="1">
    <citation type="journal article" date="2019" name="Int. J. Syst. Evol. Microbiol.">
        <title>The Global Catalogue of Microorganisms (GCM) 10K type strain sequencing project: providing services to taxonomists for standard genome sequencing and annotation.</title>
        <authorList>
            <consortium name="The Broad Institute Genomics Platform"/>
            <consortium name="The Broad Institute Genome Sequencing Center for Infectious Disease"/>
            <person name="Wu L."/>
            <person name="Ma J."/>
        </authorList>
    </citation>
    <scope>NUCLEOTIDE SEQUENCE [LARGE SCALE GENOMIC DNA]</scope>
    <source>
        <strain evidence="5">JCM 17563</strain>
    </source>
</reference>
<dbReference type="RefSeq" id="WP_344707308.1">
    <property type="nucleotide sequence ID" value="NZ_BAABBQ010000001.1"/>
</dbReference>
<feature type="transmembrane region" description="Helical" evidence="2">
    <location>
        <begin position="96"/>
        <end position="120"/>
    </location>
</feature>
<keyword evidence="4" id="KW-0012">Acyltransferase</keyword>